<comment type="caution">
    <text evidence="3">The sequence shown here is derived from an EMBL/GenBank/DDBJ whole genome shotgun (WGS) entry which is preliminary data.</text>
</comment>
<organism evidence="3 4">
    <name type="scientific">Stephania japonica</name>
    <dbReference type="NCBI Taxonomy" id="461633"/>
    <lineage>
        <taxon>Eukaryota</taxon>
        <taxon>Viridiplantae</taxon>
        <taxon>Streptophyta</taxon>
        <taxon>Embryophyta</taxon>
        <taxon>Tracheophyta</taxon>
        <taxon>Spermatophyta</taxon>
        <taxon>Magnoliopsida</taxon>
        <taxon>Ranunculales</taxon>
        <taxon>Menispermaceae</taxon>
        <taxon>Menispermoideae</taxon>
        <taxon>Cissampelideae</taxon>
        <taxon>Stephania</taxon>
    </lineage>
</organism>
<dbReference type="PANTHER" id="PTHR43859:SF57">
    <property type="entry name" value="ACYL-ACTIVATING ENZYME 8-RELATED"/>
    <property type="match status" value="1"/>
</dbReference>
<gene>
    <name evidence="3" type="ORF">Sjap_015331</name>
</gene>
<sequence length="165" mass="18332">MNELKPSPANSSLLTPLGFLNRAATVYGDSTSIVYNTCNLLHVVPDPLSMPPNRLITRIPRHQAWPCGLRLNPQHPPMYELHFAVPMCGAILNNTNTRLESRIISILLCHNKSKLVFVDVISYLVLLNVLKDLIDVEPHVTVLISNIYIDAPSSPAIDHSHLRGT</sequence>
<keyword evidence="2" id="KW-0436">Ligase</keyword>
<name>A0AAP0IIX9_9MAGN</name>
<evidence type="ECO:0000313" key="3">
    <source>
        <dbReference type="EMBL" id="KAK9116384.1"/>
    </source>
</evidence>
<evidence type="ECO:0000256" key="1">
    <source>
        <dbReference type="ARBA" id="ARBA00006432"/>
    </source>
</evidence>
<reference evidence="3 4" key="1">
    <citation type="submission" date="2024-01" db="EMBL/GenBank/DDBJ databases">
        <title>Genome assemblies of Stephania.</title>
        <authorList>
            <person name="Yang L."/>
        </authorList>
    </citation>
    <scope>NUCLEOTIDE SEQUENCE [LARGE SCALE GENOMIC DNA]</scope>
    <source>
        <strain evidence="3">QJT</strain>
        <tissue evidence="3">Leaf</tissue>
    </source>
</reference>
<proteinExistence type="inferred from homology"/>
<keyword evidence="4" id="KW-1185">Reference proteome</keyword>
<comment type="similarity">
    <text evidence="1">Belongs to the ATP-dependent AMP-binding enzyme family.</text>
</comment>
<dbReference type="Proteomes" id="UP001417504">
    <property type="component" value="Unassembled WGS sequence"/>
</dbReference>
<dbReference type="AlphaFoldDB" id="A0AAP0IIX9"/>
<evidence type="ECO:0000313" key="4">
    <source>
        <dbReference type="Proteomes" id="UP001417504"/>
    </source>
</evidence>
<protein>
    <submittedName>
        <fullName evidence="3">Uncharacterized protein</fullName>
    </submittedName>
</protein>
<dbReference type="PANTHER" id="PTHR43859">
    <property type="entry name" value="ACYL-ACTIVATING ENZYME"/>
    <property type="match status" value="1"/>
</dbReference>
<dbReference type="GO" id="GO:0016874">
    <property type="term" value="F:ligase activity"/>
    <property type="evidence" value="ECO:0007669"/>
    <property type="project" value="UniProtKB-KW"/>
</dbReference>
<dbReference type="EMBL" id="JBBNAE010000006">
    <property type="protein sequence ID" value="KAK9116384.1"/>
    <property type="molecule type" value="Genomic_DNA"/>
</dbReference>
<evidence type="ECO:0000256" key="2">
    <source>
        <dbReference type="ARBA" id="ARBA00022598"/>
    </source>
</evidence>
<accession>A0AAP0IIX9</accession>